<dbReference type="PANTHER" id="PTHR47990">
    <property type="entry name" value="2-OXOGLUTARATE (2OG) AND FE(II)-DEPENDENT OXYGENASE SUPERFAMILY PROTEIN-RELATED"/>
    <property type="match status" value="1"/>
</dbReference>
<keyword evidence="14" id="KW-1185">Reference proteome</keyword>
<evidence type="ECO:0000259" key="12">
    <source>
        <dbReference type="PROSITE" id="PS51471"/>
    </source>
</evidence>
<evidence type="ECO:0000256" key="1">
    <source>
        <dbReference type="ARBA" id="ARBA00001954"/>
    </source>
</evidence>
<dbReference type="Pfam" id="PF03171">
    <property type="entry name" value="2OG-FeII_Oxy"/>
    <property type="match status" value="1"/>
</dbReference>
<keyword evidence="6" id="KW-0266">Ethylene biosynthesis</keyword>
<organism evidence="13 14">
    <name type="scientific">Chitinimonas prasina</name>
    <dbReference type="NCBI Taxonomy" id="1434937"/>
    <lineage>
        <taxon>Bacteria</taxon>
        <taxon>Pseudomonadati</taxon>
        <taxon>Pseudomonadota</taxon>
        <taxon>Betaproteobacteria</taxon>
        <taxon>Neisseriales</taxon>
        <taxon>Chitinibacteraceae</taxon>
        <taxon>Chitinimonas</taxon>
    </lineage>
</organism>
<evidence type="ECO:0000256" key="7">
    <source>
        <dbReference type="ARBA" id="ARBA00031011"/>
    </source>
</evidence>
<keyword evidence="11" id="KW-0479">Metal-binding</keyword>
<comment type="catalytic activity">
    <reaction evidence="9">
        <text>2-oxoglutarate + O2 + 2 H(+) = ethene + 3 CO2 + H2O</text>
        <dbReference type="Rhea" id="RHEA:31523"/>
        <dbReference type="ChEBI" id="CHEBI:15377"/>
        <dbReference type="ChEBI" id="CHEBI:15378"/>
        <dbReference type="ChEBI" id="CHEBI:15379"/>
        <dbReference type="ChEBI" id="CHEBI:16526"/>
        <dbReference type="ChEBI" id="CHEBI:16810"/>
        <dbReference type="ChEBI" id="CHEBI:18153"/>
        <dbReference type="EC" id="1.13.12.19"/>
    </reaction>
</comment>
<evidence type="ECO:0000256" key="9">
    <source>
        <dbReference type="ARBA" id="ARBA00047725"/>
    </source>
</evidence>
<evidence type="ECO:0000256" key="11">
    <source>
        <dbReference type="RuleBase" id="RU003682"/>
    </source>
</evidence>
<gene>
    <name evidence="13" type="ORF">GCM10007907_31510</name>
</gene>
<comment type="similarity">
    <text evidence="11">Belongs to the iron/ascorbate-dependent oxidoreductase family.</text>
</comment>
<dbReference type="InterPro" id="IPR026992">
    <property type="entry name" value="DIOX_N"/>
</dbReference>
<evidence type="ECO:0000313" key="14">
    <source>
        <dbReference type="Proteomes" id="UP001156706"/>
    </source>
</evidence>
<comment type="cofactor">
    <cofactor evidence="1">
        <name>Fe(2+)</name>
        <dbReference type="ChEBI" id="CHEBI:29033"/>
    </cofactor>
</comment>
<sequence>MHPHQPAEPALSTPSLPVLDFSHFHAAEPTRQAFLDQLRRAAHEIGFFYLTGHGIDPTLQQQVLAVSRQFFNLPAAAKHGVSMVNSPHFRGYTRIGSELTLGKQDWREQFDLMEEAIALSSIAKDQPWLKLQGPNQWPAALPDMRGIVLVWQESLRKLSQQLLQAFALALGQPATAFDASVAEGAFQHLKLIRYPGREQTRDDQGVGAHKDAGYLTLVLQDEQAGLEVLLDDHWHTIAPMAGSFVVNIGELLELASSGYLRATLHRVVTPPAGVERYSCAYFMAAHLNATVPVLPLSGQLALAARGPQQEQHNALYYEVGRNILKGRLRSHPDVAAAHYGTLLAQAAA</sequence>
<evidence type="ECO:0000256" key="2">
    <source>
        <dbReference type="ARBA" id="ARBA00004767"/>
    </source>
</evidence>
<keyword evidence="11" id="KW-0408">Iron</keyword>
<dbReference type="RefSeq" id="WP_284197435.1">
    <property type="nucleotide sequence ID" value="NZ_BSOG01000004.1"/>
</dbReference>
<dbReference type="PRINTS" id="PR00682">
    <property type="entry name" value="IPNSYNTHASE"/>
</dbReference>
<evidence type="ECO:0000313" key="13">
    <source>
        <dbReference type="EMBL" id="GLR14361.1"/>
    </source>
</evidence>
<evidence type="ECO:0000256" key="8">
    <source>
        <dbReference type="ARBA" id="ARBA00031282"/>
    </source>
</evidence>
<dbReference type="EC" id="1.13.12.19" evidence="4"/>
<evidence type="ECO:0000256" key="4">
    <source>
        <dbReference type="ARBA" id="ARBA00012531"/>
    </source>
</evidence>
<keyword evidence="11" id="KW-0560">Oxidoreductase</keyword>
<comment type="catalytic activity">
    <reaction evidence="10">
        <text>L-arginine + 2-oxoglutarate + O2 = guanidine + L-glutamate 5-semialdehyde + succinate + CO2</text>
        <dbReference type="Rhea" id="RHEA:31535"/>
        <dbReference type="ChEBI" id="CHEBI:15379"/>
        <dbReference type="ChEBI" id="CHEBI:16526"/>
        <dbReference type="ChEBI" id="CHEBI:16810"/>
        <dbReference type="ChEBI" id="CHEBI:30031"/>
        <dbReference type="ChEBI" id="CHEBI:30087"/>
        <dbReference type="ChEBI" id="CHEBI:32682"/>
        <dbReference type="ChEBI" id="CHEBI:58066"/>
        <dbReference type="EC" id="1.14.20.7"/>
    </reaction>
</comment>
<dbReference type="PROSITE" id="PS51471">
    <property type="entry name" value="FE2OG_OXY"/>
    <property type="match status" value="1"/>
</dbReference>
<proteinExistence type="inferred from homology"/>
<dbReference type="InterPro" id="IPR044861">
    <property type="entry name" value="IPNS-like_FE2OG_OXY"/>
</dbReference>
<dbReference type="Gene3D" id="2.60.120.330">
    <property type="entry name" value="B-lactam Antibiotic, Isopenicillin N Synthase, Chain"/>
    <property type="match status" value="1"/>
</dbReference>
<evidence type="ECO:0000256" key="10">
    <source>
        <dbReference type="ARBA" id="ARBA00049359"/>
    </source>
</evidence>
<evidence type="ECO:0000256" key="6">
    <source>
        <dbReference type="ARBA" id="ARBA00022666"/>
    </source>
</evidence>
<accession>A0ABQ5YH91</accession>
<reference evidence="14" key="1">
    <citation type="journal article" date="2019" name="Int. J. Syst. Evol. Microbiol.">
        <title>The Global Catalogue of Microorganisms (GCM) 10K type strain sequencing project: providing services to taxonomists for standard genome sequencing and annotation.</title>
        <authorList>
            <consortium name="The Broad Institute Genomics Platform"/>
            <consortium name="The Broad Institute Genome Sequencing Center for Infectious Disease"/>
            <person name="Wu L."/>
            <person name="Ma J."/>
        </authorList>
    </citation>
    <scope>NUCLEOTIDE SEQUENCE [LARGE SCALE GENOMIC DNA]</scope>
    <source>
        <strain evidence="14">NBRC 110044</strain>
    </source>
</reference>
<evidence type="ECO:0000256" key="5">
    <source>
        <dbReference type="ARBA" id="ARBA00019045"/>
    </source>
</evidence>
<dbReference type="EC" id="1.14.20.7" evidence="3"/>
<comment type="caution">
    <text evidence="13">The sequence shown here is derived from an EMBL/GenBank/DDBJ whole genome shotgun (WGS) entry which is preliminary data.</text>
</comment>
<protein>
    <recommendedName>
        <fullName evidence="5">2-oxoglutarate-dependent ethylene/succinate-forming enzyme</fullName>
        <ecNumber evidence="4">1.13.12.19</ecNumber>
        <ecNumber evidence="3">1.14.20.7</ecNumber>
    </recommendedName>
    <alternativeName>
        <fullName evidence="7">2-oxoglutarate dioxygenase (ethylene-forming)</fullName>
    </alternativeName>
    <alternativeName>
        <fullName evidence="8">2-oxoglutarate/L-arginine monooxygenase/decarboxylase (succinate-forming)</fullName>
    </alternativeName>
</protein>
<dbReference type="SUPFAM" id="SSF51197">
    <property type="entry name" value="Clavaminate synthase-like"/>
    <property type="match status" value="1"/>
</dbReference>
<dbReference type="InterPro" id="IPR027443">
    <property type="entry name" value="IPNS-like_sf"/>
</dbReference>
<dbReference type="Pfam" id="PF14226">
    <property type="entry name" value="DIOX_N"/>
    <property type="match status" value="1"/>
</dbReference>
<evidence type="ECO:0000256" key="3">
    <source>
        <dbReference type="ARBA" id="ARBA00012293"/>
    </source>
</evidence>
<comment type="pathway">
    <text evidence="2">Alkene biosynthesis; ethylene biosynthesis via 2-oxoglutarate.</text>
</comment>
<dbReference type="Proteomes" id="UP001156706">
    <property type="component" value="Unassembled WGS sequence"/>
</dbReference>
<dbReference type="InterPro" id="IPR005123">
    <property type="entry name" value="Oxoglu/Fe-dep_dioxygenase_dom"/>
</dbReference>
<feature type="domain" description="Fe2OG dioxygenase" evidence="12">
    <location>
        <begin position="184"/>
        <end position="285"/>
    </location>
</feature>
<dbReference type="InterPro" id="IPR050231">
    <property type="entry name" value="Iron_ascorbate_oxido_reductase"/>
</dbReference>
<name>A0ABQ5YH91_9NEIS</name>
<dbReference type="EMBL" id="BSOG01000004">
    <property type="protein sequence ID" value="GLR14361.1"/>
    <property type="molecule type" value="Genomic_DNA"/>
</dbReference>